<reference evidence="1 2" key="1">
    <citation type="submission" date="2020-08" db="EMBL/GenBank/DDBJ databases">
        <title>Genomic Encyclopedia of Type Strains, Phase III (KMG-III): the genomes of soil and plant-associated and newly described type strains.</title>
        <authorList>
            <person name="Whitman W."/>
        </authorList>
    </citation>
    <scope>NUCLEOTIDE SEQUENCE [LARGE SCALE GENOMIC DNA]</scope>
    <source>
        <strain evidence="1 2">CECT 8654</strain>
    </source>
</reference>
<proteinExistence type="predicted"/>
<comment type="caution">
    <text evidence="1">The sequence shown here is derived from an EMBL/GenBank/DDBJ whole genome shotgun (WGS) entry which is preliminary data.</text>
</comment>
<organism evidence="1 2">
    <name type="scientific">Litorivivens lipolytica</name>
    <dbReference type="NCBI Taxonomy" id="1524264"/>
    <lineage>
        <taxon>Bacteria</taxon>
        <taxon>Pseudomonadati</taxon>
        <taxon>Pseudomonadota</taxon>
        <taxon>Gammaproteobacteria</taxon>
        <taxon>Litorivivens</taxon>
    </lineage>
</organism>
<dbReference type="EMBL" id="JACHWY010000001">
    <property type="protein sequence ID" value="MBB3046633.1"/>
    <property type="molecule type" value="Genomic_DNA"/>
</dbReference>
<sequence>MSVMMLRESNLLIRFLVGDILNPSKGGDVDKLS</sequence>
<accession>A0A7W4W3T3</accession>
<name>A0A7W4W3T3_9GAMM</name>
<dbReference type="AlphaFoldDB" id="A0A7W4W3T3"/>
<gene>
    <name evidence="1" type="ORF">FHR99_000869</name>
</gene>
<dbReference type="Proteomes" id="UP000537130">
    <property type="component" value="Unassembled WGS sequence"/>
</dbReference>
<protein>
    <submittedName>
        <fullName evidence="1">Uncharacterized protein</fullName>
    </submittedName>
</protein>
<keyword evidence="2" id="KW-1185">Reference proteome</keyword>
<evidence type="ECO:0000313" key="1">
    <source>
        <dbReference type="EMBL" id="MBB3046633.1"/>
    </source>
</evidence>
<evidence type="ECO:0000313" key="2">
    <source>
        <dbReference type="Proteomes" id="UP000537130"/>
    </source>
</evidence>